<keyword evidence="7" id="KW-0539">Nucleus</keyword>
<evidence type="ECO:0000256" key="6">
    <source>
        <dbReference type="ARBA" id="ARBA00023163"/>
    </source>
</evidence>
<sequence length="621" mass="67818">MSRKLIDKQEAAKKAAAAARKQGVAGSTQSRRSFIRITKPDDPQIESSSTLQSLLASSSHHNPDTPEPGVTDFVSALPAQLSDGDLHPLGNDADMLEAMDKLESLRLQDYMQSNIVDRPPPQPNATSIQPEWRIYEDSSVLGAEGSSTTLEMMSHILLPRDKLAMLNHSHPWVEKHAFALLSKLALCIHQLTLNSAHKEHADLVVFCNFESACVDYRVDYNNQDQSRHCFSMGRSPCCDKIGLKKGPWTPEEDQKLLAYIEEHGHGSWRALPAKAGLQRCGKSCRLRWTNYLRPDIKRGKFSLQEEQTIIQLHALLGNRWSAIATHLPKRTDNEIKNYWNTHLKKRLAKMGIDPVTHKPKNDTLLSSDGHSKNVANLSHMAQWESARLEAEARLVRQSKLRSGSATSFQTQSSKFTSASSPIQKPVGPTRCLDVLKAWSGGVWGKTSDAAGTSGGVSVMGSGGELESPTSTLSSAAGVGGDNSSAAFVEFAGNSSASCDDGIMKEENEAEWKNLPEYRDGIGNPIPFPSGTQEKTPFPSAWAPESAEHVPSGNFVEKFTDLLLSTSADDRRDFSEDGGESDSGDGSAGGEGGCSDYYEDNKNYWNSILSLVNSSPSDSPMF</sequence>
<evidence type="ECO:0000256" key="7">
    <source>
        <dbReference type="ARBA" id="ARBA00023242"/>
    </source>
</evidence>
<evidence type="ECO:0000313" key="13">
    <source>
        <dbReference type="Proteomes" id="UP000826271"/>
    </source>
</evidence>
<evidence type="ECO:0000259" key="10">
    <source>
        <dbReference type="PROSITE" id="PS50090"/>
    </source>
</evidence>
<dbReference type="GO" id="GO:0005634">
    <property type="term" value="C:nucleus"/>
    <property type="evidence" value="ECO:0007669"/>
    <property type="project" value="UniProtKB-SubCell"/>
</dbReference>
<keyword evidence="2" id="KW-0217">Developmental protein</keyword>
<dbReference type="GO" id="GO:0000902">
    <property type="term" value="P:cell morphogenesis"/>
    <property type="evidence" value="ECO:0007669"/>
    <property type="project" value="UniProtKB-ARBA"/>
</dbReference>
<dbReference type="AlphaFoldDB" id="A0AAV6XQA7"/>
<dbReference type="InterPro" id="IPR001005">
    <property type="entry name" value="SANT/Myb"/>
</dbReference>
<evidence type="ECO:0000256" key="5">
    <source>
        <dbReference type="ARBA" id="ARBA00023125"/>
    </source>
</evidence>
<reference evidence="12" key="1">
    <citation type="submission" date="2019-10" db="EMBL/GenBank/DDBJ databases">
        <authorList>
            <person name="Zhang R."/>
            <person name="Pan Y."/>
            <person name="Wang J."/>
            <person name="Ma R."/>
            <person name="Yu S."/>
        </authorList>
    </citation>
    <scope>NUCLEOTIDE SEQUENCE</scope>
    <source>
        <strain evidence="12">LA-IB0</strain>
        <tissue evidence="12">Leaf</tissue>
    </source>
</reference>
<dbReference type="InterPro" id="IPR017930">
    <property type="entry name" value="Myb_dom"/>
</dbReference>
<organism evidence="12 13">
    <name type="scientific">Buddleja alternifolia</name>
    <dbReference type="NCBI Taxonomy" id="168488"/>
    <lineage>
        <taxon>Eukaryota</taxon>
        <taxon>Viridiplantae</taxon>
        <taxon>Streptophyta</taxon>
        <taxon>Embryophyta</taxon>
        <taxon>Tracheophyta</taxon>
        <taxon>Spermatophyta</taxon>
        <taxon>Magnoliopsida</taxon>
        <taxon>eudicotyledons</taxon>
        <taxon>Gunneridae</taxon>
        <taxon>Pentapetalae</taxon>
        <taxon>asterids</taxon>
        <taxon>lamiids</taxon>
        <taxon>Lamiales</taxon>
        <taxon>Scrophulariaceae</taxon>
        <taxon>Buddlejeae</taxon>
        <taxon>Buddleja</taxon>
    </lineage>
</organism>
<evidence type="ECO:0000256" key="3">
    <source>
        <dbReference type="ARBA" id="ARBA00022737"/>
    </source>
</evidence>
<feature type="region of interest" description="Disordered" evidence="9">
    <location>
        <begin position="569"/>
        <end position="595"/>
    </location>
</feature>
<feature type="domain" description="Myb-like" evidence="10">
    <location>
        <begin position="293"/>
        <end position="343"/>
    </location>
</feature>
<dbReference type="GO" id="GO:1901957">
    <property type="term" value="P:regulation of cutin biosynthetic process"/>
    <property type="evidence" value="ECO:0007669"/>
    <property type="project" value="UniProtKB-ARBA"/>
</dbReference>
<feature type="compositionally biased region" description="Low complexity" evidence="9">
    <location>
        <begin position="404"/>
        <end position="420"/>
    </location>
</feature>
<dbReference type="SMART" id="SM00717">
    <property type="entry name" value="SANT"/>
    <property type="match status" value="2"/>
</dbReference>
<keyword evidence="4" id="KW-0805">Transcription regulation</keyword>
<dbReference type="PANTHER" id="PTHR10641:SF586">
    <property type="entry name" value="TRANSCRIPTION FACTOR MYB16"/>
    <property type="match status" value="1"/>
</dbReference>
<protein>
    <submittedName>
        <fullName evidence="12">Uncharacterized protein</fullName>
    </submittedName>
</protein>
<feature type="domain" description="HTH myb-type" evidence="11">
    <location>
        <begin position="240"/>
        <end position="292"/>
    </location>
</feature>
<comment type="function">
    <text evidence="8">Transcription factor.</text>
</comment>
<gene>
    <name evidence="12" type="ORF">BUALT_Bualt04G0143000</name>
</gene>
<feature type="region of interest" description="Disordered" evidence="9">
    <location>
        <begin position="1"/>
        <end position="72"/>
    </location>
</feature>
<keyword evidence="6" id="KW-0804">Transcription</keyword>
<dbReference type="PROSITE" id="PS51294">
    <property type="entry name" value="HTH_MYB"/>
    <property type="match status" value="2"/>
</dbReference>
<accession>A0AAV6XQA7</accession>
<evidence type="ECO:0000256" key="8">
    <source>
        <dbReference type="ARBA" id="ARBA00057804"/>
    </source>
</evidence>
<dbReference type="InterPro" id="IPR009057">
    <property type="entry name" value="Homeodomain-like_sf"/>
</dbReference>
<dbReference type="FunFam" id="1.10.10.60:FF:000099">
    <property type="entry name" value="MYB transcription factor"/>
    <property type="match status" value="1"/>
</dbReference>
<feature type="compositionally biased region" description="Basic and acidic residues" evidence="9">
    <location>
        <begin position="1"/>
        <end position="13"/>
    </location>
</feature>
<evidence type="ECO:0000256" key="9">
    <source>
        <dbReference type="SAM" id="MobiDB-lite"/>
    </source>
</evidence>
<feature type="domain" description="Myb-like" evidence="10">
    <location>
        <begin position="240"/>
        <end position="292"/>
    </location>
</feature>
<dbReference type="EMBL" id="WHWC01000004">
    <property type="protein sequence ID" value="KAG8384678.1"/>
    <property type="molecule type" value="Genomic_DNA"/>
</dbReference>
<feature type="compositionally biased region" description="Low complexity" evidence="9">
    <location>
        <begin position="47"/>
        <end position="59"/>
    </location>
</feature>
<dbReference type="Gene3D" id="1.10.10.60">
    <property type="entry name" value="Homeodomain-like"/>
    <property type="match status" value="2"/>
</dbReference>
<dbReference type="SUPFAM" id="SSF46689">
    <property type="entry name" value="Homeodomain-like"/>
    <property type="match status" value="1"/>
</dbReference>
<dbReference type="Proteomes" id="UP000826271">
    <property type="component" value="Unassembled WGS sequence"/>
</dbReference>
<dbReference type="PROSITE" id="PS50090">
    <property type="entry name" value="MYB_LIKE"/>
    <property type="match status" value="2"/>
</dbReference>
<comment type="subcellular location">
    <subcellularLocation>
        <location evidence="1">Nucleus</location>
    </subcellularLocation>
</comment>
<comment type="caution">
    <text evidence="12">The sequence shown here is derived from an EMBL/GenBank/DDBJ whole genome shotgun (WGS) entry which is preliminary data.</text>
</comment>
<dbReference type="PANTHER" id="PTHR10641">
    <property type="entry name" value="MYB FAMILY TRANSCRIPTION FACTOR"/>
    <property type="match status" value="1"/>
</dbReference>
<evidence type="ECO:0000256" key="4">
    <source>
        <dbReference type="ARBA" id="ARBA00023015"/>
    </source>
</evidence>
<keyword evidence="13" id="KW-1185">Reference proteome</keyword>
<evidence type="ECO:0000313" key="12">
    <source>
        <dbReference type="EMBL" id="KAG8384678.1"/>
    </source>
</evidence>
<keyword evidence="3" id="KW-0677">Repeat</keyword>
<keyword evidence="5" id="KW-0238">DNA-binding</keyword>
<proteinExistence type="predicted"/>
<dbReference type="InterPro" id="IPR015495">
    <property type="entry name" value="Myb_TF_plants"/>
</dbReference>
<dbReference type="GO" id="GO:0003677">
    <property type="term" value="F:DNA binding"/>
    <property type="evidence" value="ECO:0007669"/>
    <property type="project" value="UniProtKB-KW"/>
</dbReference>
<evidence type="ECO:0000256" key="2">
    <source>
        <dbReference type="ARBA" id="ARBA00022473"/>
    </source>
</evidence>
<evidence type="ECO:0000259" key="11">
    <source>
        <dbReference type="PROSITE" id="PS51294"/>
    </source>
</evidence>
<name>A0AAV6XQA7_9LAMI</name>
<evidence type="ECO:0000256" key="1">
    <source>
        <dbReference type="ARBA" id="ARBA00004123"/>
    </source>
</evidence>
<feature type="region of interest" description="Disordered" evidence="9">
    <location>
        <begin position="400"/>
        <end position="423"/>
    </location>
</feature>
<dbReference type="Pfam" id="PF00249">
    <property type="entry name" value="Myb_DNA-binding"/>
    <property type="match status" value="2"/>
</dbReference>
<feature type="region of interest" description="Disordered" evidence="9">
    <location>
        <begin position="527"/>
        <end position="548"/>
    </location>
</feature>
<dbReference type="FunFam" id="1.10.10.60:FF:000001">
    <property type="entry name" value="MYB-related transcription factor"/>
    <property type="match status" value="1"/>
</dbReference>
<feature type="domain" description="HTH myb-type" evidence="11">
    <location>
        <begin position="293"/>
        <end position="347"/>
    </location>
</feature>
<dbReference type="CDD" id="cd00167">
    <property type="entry name" value="SANT"/>
    <property type="match status" value="2"/>
</dbReference>